<sequence length="175" mass="19301">MNTINTNGALPLSGYNPYTHTAKTSRSAQQDTFSIGALTDTQNKTDKVSLSTAGIQASDDAVDPPIPEGGMPNWLGEFYYDLTSISWIGCPATYVPPENQKFSNLSSGETIEFFSLLDTKIRNTYEKHGLMDEKSINKAINSKIENEKLHQTFLEELKSDPQMFALVNKLGISLS</sequence>
<dbReference type="EMBL" id="JACAQE010000001">
    <property type="protein sequence ID" value="NWC12744.1"/>
    <property type="molecule type" value="Genomic_DNA"/>
</dbReference>
<name>A0A7Y7XUW5_9PSED</name>
<comment type="caution">
    <text evidence="1">The sequence shown here is derived from an EMBL/GenBank/DDBJ whole genome shotgun (WGS) entry which is preliminary data.</text>
</comment>
<dbReference type="Proteomes" id="UP000517547">
    <property type="component" value="Unassembled WGS sequence"/>
</dbReference>
<dbReference type="AlphaFoldDB" id="A0A7Y7XUW5"/>
<protein>
    <submittedName>
        <fullName evidence="1">Uncharacterized protein</fullName>
    </submittedName>
</protein>
<accession>A0A7Y7XUW5</accession>
<evidence type="ECO:0000313" key="1">
    <source>
        <dbReference type="EMBL" id="NWC12744.1"/>
    </source>
</evidence>
<gene>
    <name evidence="1" type="ORF">HX845_03720</name>
</gene>
<proteinExistence type="predicted"/>
<organism evidence="1 2">
    <name type="scientific">Pseudomonas gingeri</name>
    <dbReference type="NCBI Taxonomy" id="117681"/>
    <lineage>
        <taxon>Bacteria</taxon>
        <taxon>Pseudomonadati</taxon>
        <taxon>Pseudomonadota</taxon>
        <taxon>Gammaproteobacteria</taxon>
        <taxon>Pseudomonadales</taxon>
        <taxon>Pseudomonadaceae</taxon>
        <taxon>Pseudomonas</taxon>
    </lineage>
</organism>
<evidence type="ECO:0000313" key="2">
    <source>
        <dbReference type="Proteomes" id="UP000517547"/>
    </source>
</evidence>
<reference evidence="1 2" key="1">
    <citation type="submission" date="2020-04" db="EMBL/GenBank/DDBJ databases">
        <title>Molecular characterization of pseudomonads from Agaricus bisporus reveal novel blotch 2 pathogens in Western Europe.</title>
        <authorList>
            <person name="Taparia T."/>
            <person name="Krijger M."/>
            <person name="Haynes E."/>
            <person name="Elpinstone J.G."/>
            <person name="Noble R."/>
            <person name="Van Der Wolf J."/>
        </authorList>
    </citation>
    <scope>NUCLEOTIDE SEQUENCE [LARGE SCALE GENOMIC DNA]</scope>
    <source>
        <strain evidence="1 2">IPO3738</strain>
    </source>
</reference>
<dbReference type="RefSeq" id="WP_017127155.1">
    <property type="nucleotide sequence ID" value="NZ_JACAQE010000001.1"/>
</dbReference>